<feature type="signal peptide" evidence="2">
    <location>
        <begin position="1"/>
        <end position="19"/>
    </location>
</feature>
<accession>A0A150WJF1</accession>
<gene>
    <name evidence="3" type="ORF">AZI86_13970</name>
</gene>
<dbReference type="RefSeq" id="WP_061835811.1">
    <property type="nucleotide sequence ID" value="NZ_LUKE01000003.1"/>
</dbReference>
<dbReference type="Proteomes" id="UP000075320">
    <property type="component" value="Unassembled WGS sequence"/>
</dbReference>
<feature type="region of interest" description="Disordered" evidence="1">
    <location>
        <begin position="91"/>
        <end position="113"/>
    </location>
</feature>
<dbReference type="AlphaFoldDB" id="A0A150WJF1"/>
<keyword evidence="4" id="KW-1185">Reference proteome</keyword>
<proteinExistence type="predicted"/>
<evidence type="ECO:0000313" key="4">
    <source>
        <dbReference type="Proteomes" id="UP000075320"/>
    </source>
</evidence>
<keyword evidence="2" id="KW-0732">Signal</keyword>
<dbReference type="OrthoDB" id="5295126at2"/>
<feature type="compositionally biased region" description="Basic and acidic residues" evidence="1">
    <location>
        <begin position="94"/>
        <end position="113"/>
    </location>
</feature>
<feature type="chain" id="PRO_5007572689" evidence="2">
    <location>
        <begin position="20"/>
        <end position="113"/>
    </location>
</feature>
<name>A0A150WJF1_BDEBC</name>
<protein>
    <submittedName>
        <fullName evidence="3">Uncharacterized protein</fullName>
    </submittedName>
</protein>
<sequence length="113" mass="12922">MKKQVVIAVMTLIPAVSFAKISDFDAMINDNVKAQSELHTSVKTNLKDAKEETQEARLKDPRERIVVVENSGTSYNAPTKKDMLAFKKERRMHRASEEKQFDRLANEIRNGDE</sequence>
<comment type="caution">
    <text evidence="3">The sequence shown here is derived from an EMBL/GenBank/DDBJ whole genome shotgun (WGS) entry which is preliminary data.</text>
</comment>
<dbReference type="EMBL" id="LUKE01000003">
    <property type="protein sequence ID" value="KYG63917.1"/>
    <property type="molecule type" value="Genomic_DNA"/>
</dbReference>
<evidence type="ECO:0000313" key="3">
    <source>
        <dbReference type="EMBL" id="KYG63917.1"/>
    </source>
</evidence>
<evidence type="ECO:0000256" key="1">
    <source>
        <dbReference type="SAM" id="MobiDB-lite"/>
    </source>
</evidence>
<evidence type="ECO:0000256" key="2">
    <source>
        <dbReference type="SAM" id="SignalP"/>
    </source>
</evidence>
<reference evidence="3 4" key="1">
    <citation type="submission" date="2016-03" db="EMBL/GenBank/DDBJ databases">
        <authorList>
            <person name="Ploux O."/>
        </authorList>
    </citation>
    <scope>NUCLEOTIDE SEQUENCE [LARGE SCALE GENOMIC DNA]</scope>
    <source>
        <strain evidence="3 4">R0</strain>
    </source>
</reference>
<organism evidence="3 4">
    <name type="scientific">Bdellovibrio bacteriovorus</name>
    <dbReference type="NCBI Taxonomy" id="959"/>
    <lineage>
        <taxon>Bacteria</taxon>
        <taxon>Pseudomonadati</taxon>
        <taxon>Bdellovibrionota</taxon>
        <taxon>Bdellovibrionia</taxon>
        <taxon>Bdellovibrionales</taxon>
        <taxon>Pseudobdellovibrionaceae</taxon>
        <taxon>Bdellovibrio</taxon>
    </lineage>
</organism>